<proteinExistence type="predicted"/>
<feature type="transmembrane region" description="Helical" evidence="1">
    <location>
        <begin position="25"/>
        <end position="47"/>
    </location>
</feature>
<keyword evidence="1" id="KW-1133">Transmembrane helix</keyword>
<keyword evidence="3" id="KW-1185">Reference proteome</keyword>
<dbReference type="Proteomes" id="UP001597073">
    <property type="component" value="Unassembled WGS sequence"/>
</dbReference>
<organism evidence="2 3">
    <name type="scientific">Mucilaginibacter lutimaris</name>
    <dbReference type="NCBI Taxonomy" id="931629"/>
    <lineage>
        <taxon>Bacteria</taxon>
        <taxon>Pseudomonadati</taxon>
        <taxon>Bacteroidota</taxon>
        <taxon>Sphingobacteriia</taxon>
        <taxon>Sphingobacteriales</taxon>
        <taxon>Sphingobacteriaceae</taxon>
        <taxon>Mucilaginibacter</taxon>
    </lineage>
</organism>
<keyword evidence="1" id="KW-0812">Transmembrane</keyword>
<keyword evidence="1" id="KW-0472">Membrane</keyword>
<evidence type="ECO:0000256" key="1">
    <source>
        <dbReference type="SAM" id="Phobius"/>
    </source>
</evidence>
<evidence type="ECO:0000313" key="3">
    <source>
        <dbReference type="Proteomes" id="UP001597073"/>
    </source>
</evidence>
<sequence>MKYSEWNNLSDDEKKNTHWRHHPRIRIATIFSILFALVFVAFMLRVLQNRRVHVNRKPNAKEAFAIAKVFVNDRIKQSGTANFPKNDFHSDIDTANNHYHILSTVDAQDSTGHTIKSAWQVNLSYTGGDWADRKSWRLEDVKIVKQ</sequence>
<name>A0ABW2ZGE6_9SPHI</name>
<dbReference type="EMBL" id="JBHTIA010000007">
    <property type="protein sequence ID" value="MFD0765295.1"/>
    <property type="molecule type" value="Genomic_DNA"/>
</dbReference>
<gene>
    <name evidence="2" type="ORF">ACFQZI_10565</name>
</gene>
<dbReference type="RefSeq" id="WP_377142278.1">
    <property type="nucleotide sequence ID" value="NZ_JBHTIA010000007.1"/>
</dbReference>
<evidence type="ECO:0000313" key="2">
    <source>
        <dbReference type="EMBL" id="MFD0765295.1"/>
    </source>
</evidence>
<reference evidence="3" key="1">
    <citation type="journal article" date="2019" name="Int. J. Syst. Evol. Microbiol.">
        <title>The Global Catalogue of Microorganisms (GCM) 10K type strain sequencing project: providing services to taxonomists for standard genome sequencing and annotation.</title>
        <authorList>
            <consortium name="The Broad Institute Genomics Platform"/>
            <consortium name="The Broad Institute Genome Sequencing Center for Infectious Disease"/>
            <person name="Wu L."/>
            <person name="Ma J."/>
        </authorList>
    </citation>
    <scope>NUCLEOTIDE SEQUENCE [LARGE SCALE GENOMIC DNA]</scope>
    <source>
        <strain evidence="3">CCUG 60742</strain>
    </source>
</reference>
<accession>A0ABW2ZGE6</accession>
<protein>
    <submittedName>
        <fullName evidence="2">Uncharacterized protein</fullName>
    </submittedName>
</protein>
<comment type="caution">
    <text evidence="2">The sequence shown here is derived from an EMBL/GenBank/DDBJ whole genome shotgun (WGS) entry which is preliminary data.</text>
</comment>